<evidence type="ECO:0000256" key="1">
    <source>
        <dbReference type="ARBA" id="ARBA00004370"/>
    </source>
</evidence>
<dbReference type="Proteomes" id="UP000031036">
    <property type="component" value="Unassembled WGS sequence"/>
</dbReference>
<dbReference type="AlphaFoldDB" id="A0A0B2UXU9"/>
<comment type="caution">
    <text evidence="7">The sequence shown here is derived from an EMBL/GenBank/DDBJ whole genome shotgun (WGS) entry which is preliminary data.</text>
</comment>
<keyword evidence="7" id="KW-0675">Receptor</keyword>
<feature type="domain" description="G-protein coupled receptors family 1 profile" evidence="6">
    <location>
        <begin position="24"/>
        <end position="217"/>
    </location>
</feature>
<dbReference type="Pfam" id="PF10328">
    <property type="entry name" value="7TM_GPCR_Srx"/>
    <property type="match status" value="2"/>
</dbReference>
<protein>
    <submittedName>
        <fullName evidence="7">Serpentine receptor class X 45</fullName>
    </submittedName>
</protein>
<dbReference type="Gene3D" id="1.20.1070.10">
    <property type="entry name" value="Rhodopsin 7-helix transmembrane proteins"/>
    <property type="match status" value="1"/>
</dbReference>
<keyword evidence="3 5" id="KW-1133">Transmembrane helix</keyword>
<dbReference type="GO" id="GO:0016020">
    <property type="term" value="C:membrane"/>
    <property type="evidence" value="ECO:0007669"/>
    <property type="project" value="UniProtKB-SubCell"/>
</dbReference>
<reference evidence="7 8" key="1">
    <citation type="submission" date="2014-11" db="EMBL/GenBank/DDBJ databases">
        <title>Genetic blueprint of the zoonotic pathogen Toxocara canis.</title>
        <authorList>
            <person name="Zhu X.-Q."/>
            <person name="Korhonen P.K."/>
            <person name="Cai H."/>
            <person name="Young N.D."/>
            <person name="Nejsum P."/>
            <person name="von Samson-Himmelstjerna G."/>
            <person name="Boag P.R."/>
            <person name="Tan P."/>
            <person name="Li Q."/>
            <person name="Min J."/>
            <person name="Yang Y."/>
            <person name="Wang X."/>
            <person name="Fang X."/>
            <person name="Hall R.S."/>
            <person name="Hofmann A."/>
            <person name="Sternberg P.W."/>
            <person name="Jex A.R."/>
            <person name="Gasser R.B."/>
        </authorList>
    </citation>
    <scope>NUCLEOTIDE SEQUENCE [LARGE SCALE GENOMIC DNA]</scope>
    <source>
        <strain evidence="7">PN_DK_2014</strain>
    </source>
</reference>
<feature type="transmembrane region" description="Helical" evidence="5">
    <location>
        <begin position="47"/>
        <end position="70"/>
    </location>
</feature>
<dbReference type="OrthoDB" id="5817761at2759"/>
<keyword evidence="4 5" id="KW-0472">Membrane</keyword>
<organism evidence="7 8">
    <name type="scientific">Toxocara canis</name>
    <name type="common">Canine roundworm</name>
    <dbReference type="NCBI Taxonomy" id="6265"/>
    <lineage>
        <taxon>Eukaryota</taxon>
        <taxon>Metazoa</taxon>
        <taxon>Ecdysozoa</taxon>
        <taxon>Nematoda</taxon>
        <taxon>Chromadorea</taxon>
        <taxon>Rhabditida</taxon>
        <taxon>Spirurina</taxon>
        <taxon>Ascaridomorpha</taxon>
        <taxon>Ascaridoidea</taxon>
        <taxon>Toxocaridae</taxon>
        <taxon>Toxocara</taxon>
    </lineage>
</organism>
<dbReference type="InterPro" id="IPR019430">
    <property type="entry name" value="7TM_GPCR_serpentine_rcpt_Srx"/>
</dbReference>
<dbReference type="OMA" id="GIFCKYL"/>
<sequence>MPSSSDNVIAITTVLVIAVIGLLANGTAVYIVCVIRSLHNPFGTLSAGFAICHCTMLLVVTLWMTPAIAIGGAWNKSLIGVMAGQISNSMYYAAITISLIIAVNRFCAISFPTTYSCMFTQRVAFLSLAIIWMTSLLMCSIYYIDGCAYKFDTNSFLWHFGNSLCGEFLSFYVDFLFGLIVVIAAMLVDTVTLFKLWSYAKLMKKATNGVSFQRRRKELIFFMQLTKKATNGVSFQRRRKELIFFMQSCLYTSIFVVGIILFHVVSKSVSSTLGLFACVTVGWITAHSLCGVVFVGFNWKLLYKRNYLNGITVAAKALTMKNSTPSSQRRYNNA</sequence>
<feature type="transmembrane region" description="Helical" evidence="5">
    <location>
        <begin position="123"/>
        <end position="144"/>
    </location>
</feature>
<keyword evidence="8" id="KW-1185">Reference proteome</keyword>
<evidence type="ECO:0000259" key="6">
    <source>
        <dbReference type="PROSITE" id="PS50262"/>
    </source>
</evidence>
<feature type="transmembrane region" description="Helical" evidence="5">
    <location>
        <begin position="12"/>
        <end position="35"/>
    </location>
</feature>
<evidence type="ECO:0000256" key="3">
    <source>
        <dbReference type="ARBA" id="ARBA00022989"/>
    </source>
</evidence>
<proteinExistence type="predicted"/>
<feature type="transmembrane region" description="Helical" evidence="5">
    <location>
        <begin position="274"/>
        <end position="297"/>
    </location>
</feature>
<gene>
    <name evidence="7" type="primary">srx-45</name>
    <name evidence="7" type="ORF">Tcan_03615</name>
</gene>
<evidence type="ECO:0000256" key="2">
    <source>
        <dbReference type="ARBA" id="ARBA00022692"/>
    </source>
</evidence>
<accession>A0A0B2UXU9</accession>
<dbReference type="PANTHER" id="PTHR23017">
    <property type="entry name" value="SERPENTINE RECEPTOR, CLASS X"/>
    <property type="match status" value="1"/>
</dbReference>
<feature type="transmembrane region" description="Helical" evidence="5">
    <location>
        <begin position="242"/>
        <end position="262"/>
    </location>
</feature>
<dbReference type="CDD" id="cd00637">
    <property type="entry name" value="7tm_classA_rhodopsin-like"/>
    <property type="match status" value="1"/>
</dbReference>
<evidence type="ECO:0000256" key="5">
    <source>
        <dbReference type="SAM" id="Phobius"/>
    </source>
</evidence>
<dbReference type="PROSITE" id="PS50262">
    <property type="entry name" value="G_PROTEIN_RECEP_F1_2"/>
    <property type="match status" value="1"/>
</dbReference>
<comment type="subcellular location">
    <subcellularLocation>
        <location evidence="1">Membrane</location>
    </subcellularLocation>
</comment>
<keyword evidence="2 5" id="KW-0812">Transmembrane</keyword>
<name>A0A0B2UXU9_TOXCA</name>
<evidence type="ECO:0000313" key="8">
    <source>
        <dbReference type="Proteomes" id="UP000031036"/>
    </source>
</evidence>
<dbReference type="InterPro" id="IPR017452">
    <property type="entry name" value="GPCR_Rhodpsn_7TM"/>
</dbReference>
<dbReference type="SUPFAM" id="SSF81321">
    <property type="entry name" value="Family A G protein-coupled receptor-like"/>
    <property type="match status" value="1"/>
</dbReference>
<evidence type="ECO:0000313" key="7">
    <source>
        <dbReference type="EMBL" id="KHN73685.1"/>
    </source>
</evidence>
<dbReference type="PANTHER" id="PTHR23017:SF3">
    <property type="entry name" value="G-PROTEIN COUPLED RECEPTORS FAMILY 1 PROFILE DOMAIN-CONTAINING PROTEIN"/>
    <property type="match status" value="1"/>
</dbReference>
<feature type="transmembrane region" description="Helical" evidence="5">
    <location>
        <begin position="90"/>
        <end position="111"/>
    </location>
</feature>
<dbReference type="EMBL" id="JPKZ01003079">
    <property type="protein sequence ID" value="KHN73685.1"/>
    <property type="molecule type" value="Genomic_DNA"/>
</dbReference>
<evidence type="ECO:0000256" key="4">
    <source>
        <dbReference type="ARBA" id="ARBA00023136"/>
    </source>
</evidence>
<feature type="transmembrane region" description="Helical" evidence="5">
    <location>
        <begin position="175"/>
        <end position="197"/>
    </location>
</feature>